<dbReference type="SUPFAM" id="SSF51730">
    <property type="entry name" value="FAD-linked oxidoreductase"/>
    <property type="match status" value="1"/>
</dbReference>
<evidence type="ECO:0000313" key="5">
    <source>
        <dbReference type="Proteomes" id="UP000033451"/>
    </source>
</evidence>
<dbReference type="RefSeq" id="WP_045248513.1">
    <property type="nucleotide sequence ID" value="NZ_JYIY01000079.1"/>
</dbReference>
<name>A0A0F0LVF2_9MICO</name>
<sequence length="358" mass="36625">MNAPAAVADCPKSMTYGPCGGVGLDGRCEVAPHPCVFLHTGVIPWSGVRPDAAAPPTVAAAPLPDPVPSAGAARMRALLATRPIVVADFPARPVDAASIVDCAHELVGGVDAVLHGDAGQMRVQFPPAYRARLVQEAGLVSWAGVNTRDRNRVALEGELAALAHAGVGGVHCVTGDHTLTGSRPEARPVFDLDSTELASLAHRAGHLVSVAESPMAPPIAERAGRLLEKQHAGAEICFVNHSGGAELVAAFIGRARDLGVTTGFIPCLPIILSHASAALIRSFTELALPPGYIERILAAPDPVAEGVAAAIELGREFLEIDGVVGVDLSGGVDDGTEIEYARAVAAIGRALGGGTETN</sequence>
<accession>A0A0F0LVF2</accession>
<keyword evidence="4" id="KW-0489">Methyltransferase</keyword>
<keyword evidence="4" id="KW-0808">Transferase</keyword>
<dbReference type="EMBL" id="DMNG01000081">
    <property type="protein sequence ID" value="HAN23887.1"/>
    <property type="molecule type" value="Genomic_DNA"/>
</dbReference>
<evidence type="ECO:0000256" key="1">
    <source>
        <dbReference type="ARBA" id="ARBA00023002"/>
    </source>
</evidence>
<dbReference type="GO" id="GO:0016491">
    <property type="term" value="F:oxidoreductase activity"/>
    <property type="evidence" value="ECO:0007669"/>
    <property type="project" value="UniProtKB-KW"/>
</dbReference>
<dbReference type="Proteomes" id="UP000033451">
    <property type="component" value="Unassembled WGS sequence"/>
</dbReference>
<keyword evidence="5" id="KW-1185">Reference proteome</keyword>
<dbReference type="OrthoDB" id="9803687at2"/>
<evidence type="ECO:0000259" key="2">
    <source>
        <dbReference type="Pfam" id="PF12225"/>
    </source>
</evidence>
<organism evidence="4 5">
    <name type="scientific">Microbacterium ginsengisoli</name>
    <dbReference type="NCBI Taxonomy" id="400772"/>
    <lineage>
        <taxon>Bacteria</taxon>
        <taxon>Bacillati</taxon>
        <taxon>Actinomycetota</taxon>
        <taxon>Actinomycetes</taxon>
        <taxon>Micrococcales</taxon>
        <taxon>Microbacteriaceae</taxon>
        <taxon>Microbacterium</taxon>
    </lineage>
</organism>
<reference evidence="3 6" key="2">
    <citation type="journal article" date="2018" name="Nat. Biotechnol.">
        <title>A standardized bacterial taxonomy based on genome phylogeny substantially revises the tree of life.</title>
        <authorList>
            <person name="Parks D.H."/>
            <person name="Chuvochina M."/>
            <person name="Waite D.W."/>
            <person name="Rinke C."/>
            <person name="Skarshewski A."/>
            <person name="Chaumeil P.A."/>
            <person name="Hugenholtz P."/>
        </authorList>
    </citation>
    <scope>NUCLEOTIDE SEQUENCE [LARGE SCALE GENOMIC DNA]</scope>
    <source>
        <strain evidence="3">UBA9152</strain>
    </source>
</reference>
<dbReference type="GO" id="GO:0008168">
    <property type="term" value="F:methyltransferase activity"/>
    <property type="evidence" value="ECO:0007669"/>
    <property type="project" value="UniProtKB-KW"/>
</dbReference>
<dbReference type="Gene3D" id="3.20.20.220">
    <property type="match status" value="1"/>
</dbReference>
<dbReference type="AlphaFoldDB" id="A0A0F0LVF2"/>
<dbReference type="EMBL" id="JYIY01000079">
    <property type="protein sequence ID" value="KJL35411.1"/>
    <property type="molecule type" value="Genomic_DNA"/>
</dbReference>
<dbReference type="PATRIC" id="fig|400772.4.peg.2649"/>
<keyword evidence="1" id="KW-0560">Oxidoreductase</keyword>
<dbReference type="GO" id="GO:0032259">
    <property type="term" value="P:methylation"/>
    <property type="evidence" value="ECO:0007669"/>
    <property type="project" value="UniProtKB-KW"/>
</dbReference>
<comment type="caution">
    <text evidence="4">The sequence shown here is derived from an EMBL/GenBank/DDBJ whole genome shotgun (WGS) entry which is preliminary data.</text>
</comment>
<dbReference type="Pfam" id="PF12225">
    <property type="entry name" value="DUF5981"/>
    <property type="match status" value="1"/>
</dbReference>
<dbReference type="Proteomes" id="UP000257479">
    <property type="component" value="Unassembled WGS sequence"/>
</dbReference>
<evidence type="ECO:0000313" key="6">
    <source>
        <dbReference type="Proteomes" id="UP000257479"/>
    </source>
</evidence>
<evidence type="ECO:0000313" key="4">
    <source>
        <dbReference type="EMBL" id="KJL35411.1"/>
    </source>
</evidence>
<gene>
    <name evidence="3" type="ORF">DCP95_04860</name>
    <name evidence="4" type="ORF">RR49_02637</name>
</gene>
<reference evidence="4 5" key="1">
    <citation type="submission" date="2015-02" db="EMBL/GenBank/DDBJ databases">
        <title>Draft genome sequences of ten Microbacterium spp. with emphasis on heavy metal contaminated environments.</title>
        <authorList>
            <person name="Corretto E."/>
        </authorList>
    </citation>
    <scope>NUCLEOTIDE SEQUENCE [LARGE SCALE GENOMIC DNA]</scope>
    <source>
        <strain evidence="4 5">DSM 18659</strain>
    </source>
</reference>
<dbReference type="InterPro" id="IPR022026">
    <property type="entry name" value="DUF5981"/>
</dbReference>
<dbReference type="InterPro" id="IPR029041">
    <property type="entry name" value="FAD-linked_oxidoreductase-like"/>
</dbReference>
<evidence type="ECO:0000313" key="3">
    <source>
        <dbReference type="EMBL" id="HAN23887.1"/>
    </source>
</evidence>
<protein>
    <submittedName>
        <fullName evidence="3 4">Methylenetetrahydrofolate reductase</fullName>
    </submittedName>
</protein>
<proteinExistence type="predicted"/>
<dbReference type="STRING" id="400772.RR49_02637"/>
<feature type="domain" description="Methylene-tetrahydrofolate reductase C-terminal-like" evidence="2">
    <location>
        <begin position="7"/>
        <end position="37"/>
    </location>
</feature>